<gene>
    <name evidence="1" type="ORF">OXU80_20740</name>
</gene>
<keyword evidence="2" id="KW-1185">Reference proteome</keyword>
<reference evidence="1" key="1">
    <citation type="submission" date="2022-11" db="EMBL/GenBank/DDBJ databases">
        <title>beta-Carotene-producing bacterium, Jeongeuplla avenae sp. nov., alleviates the salt stress of Arabidopsis seedlings.</title>
        <authorList>
            <person name="Jiang L."/>
            <person name="Lee J."/>
        </authorList>
    </citation>
    <scope>NUCLEOTIDE SEQUENCE</scope>
    <source>
        <strain evidence="1">DY_R2A_6</strain>
    </source>
</reference>
<dbReference type="EMBL" id="CP113520">
    <property type="protein sequence ID" value="WAJ27257.1"/>
    <property type="molecule type" value="Genomic_DNA"/>
</dbReference>
<evidence type="ECO:0000313" key="2">
    <source>
        <dbReference type="Proteomes" id="UP001163223"/>
    </source>
</evidence>
<protein>
    <submittedName>
        <fullName evidence="1">LysM domain-containing protein</fullName>
    </submittedName>
</protein>
<accession>A0ACD4NKH2</accession>
<name>A0ACD4NKH2_9HYPH</name>
<proteinExistence type="predicted"/>
<evidence type="ECO:0000313" key="1">
    <source>
        <dbReference type="EMBL" id="WAJ27257.1"/>
    </source>
</evidence>
<organism evidence="1 2">
    <name type="scientific">Antarcticirhabdus aurantiaca</name>
    <dbReference type="NCBI Taxonomy" id="2606717"/>
    <lineage>
        <taxon>Bacteria</taxon>
        <taxon>Pseudomonadati</taxon>
        <taxon>Pseudomonadota</taxon>
        <taxon>Alphaproteobacteria</taxon>
        <taxon>Hyphomicrobiales</taxon>
        <taxon>Aurantimonadaceae</taxon>
        <taxon>Antarcticirhabdus</taxon>
    </lineage>
</organism>
<sequence length="232" mass="23454">MTRLATLIAAMLLSGASLASAQDVAPACGDGVEVRRGDTLSAIAERCDISEARLLASNPALEGSGDLVIGQTLSTRSAARRAGERLWGDVKDAVGQTSDALEGVASGLNATAQDILEKNPDLRSRVEGLGSRLGVTEGGAARSATVEAQSVPGQAALDLMAMGLPADAAVRVNVGPPGAASEQVGQTNATADGTVRERIPLPDWLPAGKRVVVTLADVEGNVLARSSVPAAN</sequence>
<dbReference type="Proteomes" id="UP001163223">
    <property type="component" value="Chromosome"/>
</dbReference>